<protein>
    <recommendedName>
        <fullName evidence="1">DUF985 domain-containing protein</fullName>
    </recommendedName>
</protein>
<dbReference type="InterPro" id="IPR011051">
    <property type="entry name" value="RmlC_Cupin_sf"/>
</dbReference>
<dbReference type="SUPFAM" id="SSF51182">
    <property type="entry name" value="RmlC-like cupins"/>
    <property type="match status" value="1"/>
</dbReference>
<reference evidence="2 3" key="1">
    <citation type="journal article" date="2020" name="Int. J. Syst. Evol. Microbiol.">
        <title>Novel acetic acid bacteria from cider fermentations: Acetobacter conturbans sp. nov. and Acetobacter fallax sp. nov.</title>
        <authorList>
            <person name="Sombolestani A.S."/>
            <person name="Cleenwerck I."/>
            <person name="Cnockaert M."/>
            <person name="Borremans W."/>
            <person name="Wieme A.D."/>
            <person name="De Vuyst L."/>
            <person name="Vandamme P."/>
        </authorList>
    </citation>
    <scope>NUCLEOTIDE SEQUENCE [LARGE SCALE GENOMIC DNA]</scope>
    <source>
        <strain evidence="2 3">LMG 1637</strain>
    </source>
</reference>
<dbReference type="InterPro" id="IPR014710">
    <property type="entry name" value="RmlC-like_jellyroll"/>
</dbReference>
<dbReference type="EMBL" id="WOSW01000055">
    <property type="protein sequence ID" value="NHO34133.1"/>
    <property type="molecule type" value="Genomic_DNA"/>
</dbReference>
<dbReference type="RefSeq" id="WP_173578593.1">
    <property type="nucleotide sequence ID" value="NZ_WOSW01000055.1"/>
</dbReference>
<sequence>MIAQDIIDRLGLVPHPEGGWYRETWRAPHDSSDDRGRALLICYLLERGQHSHWHRIDATEIWLHQGGGILHLHTWSGGDPGSGPVN</sequence>
<dbReference type="PANTHER" id="PTHR33387:SF3">
    <property type="entry name" value="DUF985 DOMAIN-CONTAINING PROTEIN"/>
    <property type="match status" value="1"/>
</dbReference>
<evidence type="ECO:0000313" key="2">
    <source>
        <dbReference type="EMBL" id="NHO34133.1"/>
    </source>
</evidence>
<organism evidence="2 3">
    <name type="scientific">Acetobacter fallax</name>
    <dbReference type="NCBI Taxonomy" id="1737473"/>
    <lineage>
        <taxon>Bacteria</taxon>
        <taxon>Pseudomonadati</taxon>
        <taxon>Pseudomonadota</taxon>
        <taxon>Alphaproteobacteria</taxon>
        <taxon>Acetobacterales</taxon>
        <taxon>Acetobacteraceae</taxon>
        <taxon>Acetobacter</taxon>
    </lineage>
</organism>
<keyword evidence="3" id="KW-1185">Reference proteome</keyword>
<dbReference type="Pfam" id="PF06172">
    <property type="entry name" value="Cupin_5"/>
    <property type="match status" value="1"/>
</dbReference>
<proteinExistence type="predicted"/>
<dbReference type="PANTHER" id="PTHR33387">
    <property type="entry name" value="RMLC-LIKE JELLY ROLL FOLD PROTEIN"/>
    <property type="match status" value="1"/>
</dbReference>
<dbReference type="Proteomes" id="UP000615326">
    <property type="component" value="Unassembled WGS sequence"/>
</dbReference>
<comment type="caution">
    <text evidence="2">The sequence shown here is derived from an EMBL/GenBank/DDBJ whole genome shotgun (WGS) entry which is preliminary data.</text>
</comment>
<dbReference type="InterPro" id="IPR039935">
    <property type="entry name" value="YML079W-like"/>
</dbReference>
<evidence type="ECO:0000259" key="1">
    <source>
        <dbReference type="Pfam" id="PF06172"/>
    </source>
</evidence>
<gene>
    <name evidence="2" type="ORF">GOB84_16620</name>
</gene>
<evidence type="ECO:0000313" key="3">
    <source>
        <dbReference type="Proteomes" id="UP000615326"/>
    </source>
</evidence>
<dbReference type="InterPro" id="IPR009327">
    <property type="entry name" value="Cupin_DUF985"/>
</dbReference>
<accession>A0ABX0KE92</accession>
<name>A0ABX0KE92_9PROT</name>
<feature type="domain" description="DUF985" evidence="1">
    <location>
        <begin position="4"/>
        <end position="76"/>
    </location>
</feature>
<dbReference type="Gene3D" id="2.60.120.10">
    <property type="entry name" value="Jelly Rolls"/>
    <property type="match status" value="1"/>
</dbReference>